<keyword evidence="2" id="KW-0813">Transport</keyword>
<name>A0A1G9KP00_9FIRM</name>
<dbReference type="STRING" id="146817.SAMN04488502_10190"/>
<dbReference type="PANTHER" id="PTHR23531">
    <property type="entry name" value="QUINOLENE RESISTANCE PROTEIN NORA"/>
    <property type="match status" value="1"/>
</dbReference>
<dbReference type="SUPFAM" id="SSF103473">
    <property type="entry name" value="MFS general substrate transporter"/>
    <property type="match status" value="1"/>
</dbReference>
<evidence type="ECO:0000313" key="8">
    <source>
        <dbReference type="EMBL" id="SDL51183.1"/>
    </source>
</evidence>
<protein>
    <submittedName>
        <fullName evidence="8">Predicted arabinose efflux permease, MFS family</fullName>
    </submittedName>
</protein>
<dbReference type="Proteomes" id="UP000214880">
    <property type="component" value="Unassembled WGS sequence"/>
</dbReference>
<dbReference type="PANTHER" id="PTHR23531:SF1">
    <property type="entry name" value="QUINOLENE RESISTANCE PROTEIN NORA"/>
    <property type="match status" value="1"/>
</dbReference>
<dbReference type="InterPro" id="IPR020846">
    <property type="entry name" value="MFS_dom"/>
</dbReference>
<feature type="domain" description="Major facilitator superfamily (MFS) profile" evidence="7">
    <location>
        <begin position="15"/>
        <end position="382"/>
    </location>
</feature>
<accession>A0A1G9KP00</accession>
<dbReference type="OrthoDB" id="9814001at2"/>
<feature type="transmembrane region" description="Helical" evidence="6">
    <location>
        <begin position="81"/>
        <end position="99"/>
    </location>
</feature>
<keyword evidence="3 6" id="KW-0812">Transmembrane</keyword>
<keyword evidence="4 6" id="KW-1133">Transmembrane helix</keyword>
<dbReference type="CDD" id="cd17489">
    <property type="entry name" value="MFS_YfcJ_like"/>
    <property type="match status" value="1"/>
</dbReference>
<dbReference type="PROSITE" id="PS50850">
    <property type="entry name" value="MFS"/>
    <property type="match status" value="1"/>
</dbReference>
<feature type="transmembrane region" description="Helical" evidence="6">
    <location>
        <begin position="142"/>
        <end position="163"/>
    </location>
</feature>
<feature type="transmembrane region" description="Helical" evidence="6">
    <location>
        <begin position="270"/>
        <end position="288"/>
    </location>
</feature>
<keyword evidence="5 6" id="KW-0472">Membrane</keyword>
<dbReference type="GO" id="GO:0005886">
    <property type="term" value="C:plasma membrane"/>
    <property type="evidence" value="ECO:0007669"/>
    <property type="project" value="UniProtKB-SubCell"/>
</dbReference>
<evidence type="ECO:0000313" key="9">
    <source>
        <dbReference type="Proteomes" id="UP000214880"/>
    </source>
</evidence>
<evidence type="ECO:0000256" key="2">
    <source>
        <dbReference type="ARBA" id="ARBA00022448"/>
    </source>
</evidence>
<evidence type="ECO:0000256" key="5">
    <source>
        <dbReference type="ARBA" id="ARBA00023136"/>
    </source>
</evidence>
<evidence type="ECO:0000256" key="4">
    <source>
        <dbReference type="ARBA" id="ARBA00022989"/>
    </source>
</evidence>
<feature type="transmembrane region" description="Helical" evidence="6">
    <location>
        <begin position="238"/>
        <end position="258"/>
    </location>
</feature>
<organism evidence="8 9">
    <name type="scientific">Dendrosporobacter quercicolus</name>
    <dbReference type="NCBI Taxonomy" id="146817"/>
    <lineage>
        <taxon>Bacteria</taxon>
        <taxon>Bacillati</taxon>
        <taxon>Bacillota</taxon>
        <taxon>Negativicutes</taxon>
        <taxon>Selenomonadales</taxon>
        <taxon>Sporomusaceae</taxon>
        <taxon>Dendrosporobacter</taxon>
    </lineage>
</organism>
<dbReference type="EMBL" id="FNHB01000001">
    <property type="protein sequence ID" value="SDL51183.1"/>
    <property type="molecule type" value="Genomic_DNA"/>
</dbReference>
<reference evidence="8 9" key="1">
    <citation type="submission" date="2016-10" db="EMBL/GenBank/DDBJ databases">
        <authorList>
            <person name="de Groot N.N."/>
        </authorList>
    </citation>
    <scope>NUCLEOTIDE SEQUENCE [LARGE SCALE GENOMIC DNA]</scope>
    <source>
        <strain evidence="8 9">DSM 1736</strain>
    </source>
</reference>
<dbReference type="InterPro" id="IPR011701">
    <property type="entry name" value="MFS"/>
</dbReference>
<dbReference type="PROSITE" id="PS00216">
    <property type="entry name" value="SUGAR_TRANSPORT_1"/>
    <property type="match status" value="1"/>
</dbReference>
<feature type="transmembrane region" description="Helical" evidence="6">
    <location>
        <begin position="111"/>
        <end position="130"/>
    </location>
</feature>
<feature type="transmembrane region" description="Helical" evidence="6">
    <location>
        <begin position="169"/>
        <end position="188"/>
    </location>
</feature>
<evidence type="ECO:0000256" key="6">
    <source>
        <dbReference type="SAM" id="Phobius"/>
    </source>
</evidence>
<proteinExistence type="predicted"/>
<feature type="transmembrane region" description="Helical" evidence="6">
    <location>
        <begin position="49"/>
        <end position="69"/>
    </location>
</feature>
<sequence length="395" mass="41766">MDETYKTRPVLWSADFIRICLANFTAFTSLYFIMPTLPLYVKQLGGTEAVVGLVVGIFTFSAVAIRVVIGRALDEWGRRSIYLGALGILSIAAIGYQWAGTVAGLLAVRVLYGFGWGASHTAAGTVAADIIPASRRGEGMGFFGLSNTLAMTIGPAAGVFIGVEWGFPILFNLAGLCALIGLALAYSIRYRPVQAAAGPRGSFIEPAALPFAAISFCCTTIYGGIVAFMTLYALEQGITNPGVYFSVFAVAVIVARPIAGRLYDRSGMRVVMAPGLLLVTLSMLILGVSDHPVLFLLSGVFMGLGFGATQPTLQAMVITVVDPQRRGTATATLTLGADFGIGTGAMLLGLIAQTVGYATMYLYSTVGGIIALILYFWYEHHTVSSDESGVRVDDQ</sequence>
<evidence type="ECO:0000256" key="3">
    <source>
        <dbReference type="ARBA" id="ARBA00022692"/>
    </source>
</evidence>
<dbReference type="Gene3D" id="1.20.1250.20">
    <property type="entry name" value="MFS general substrate transporter like domains"/>
    <property type="match status" value="1"/>
</dbReference>
<dbReference type="InterPro" id="IPR052714">
    <property type="entry name" value="MFS_Exporter"/>
</dbReference>
<evidence type="ECO:0000259" key="7">
    <source>
        <dbReference type="PROSITE" id="PS50850"/>
    </source>
</evidence>
<feature type="transmembrane region" description="Helical" evidence="6">
    <location>
        <begin position="333"/>
        <end position="352"/>
    </location>
</feature>
<evidence type="ECO:0000256" key="1">
    <source>
        <dbReference type="ARBA" id="ARBA00004651"/>
    </source>
</evidence>
<feature type="transmembrane region" description="Helical" evidence="6">
    <location>
        <begin position="294"/>
        <end position="321"/>
    </location>
</feature>
<dbReference type="Pfam" id="PF07690">
    <property type="entry name" value="MFS_1"/>
    <property type="match status" value="2"/>
</dbReference>
<dbReference type="AlphaFoldDB" id="A0A1G9KP00"/>
<dbReference type="RefSeq" id="WP_092067199.1">
    <property type="nucleotide sequence ID" value="NZ_FNHB01000001.1"/>
</dbReference>
<feature type="transmembrane region" description="Helical" evidence="6">
    <location>
        <begin position="209"/>
        <end position="232"/>
    </location>
</feature>
<feature type="transmembrane region" description="Helical" evidence="6">
    <location>
        <begin position="16"/>
        <end position="37"/>
    </location>
</feature>
<comment type="subcellular location">
    <subcellularLocation>
        <location evidence="1">Cell membrane</location>
        <topology evidence="1">Multi-pass membrane protein</topology>
    </subcellularLocation>
</comment>
<dbReference type="InterPro" id="IPR036259">
    <property type="entry name" value="MFS_trans_sf"/>
</dbReference>
<dbReference type="InterPro" id="IPR005829">
    <property type="entry name" value="Sugar_transporter_CS"/>
</dbReference>
<feature type="transmembrane region" description="Helical" evidence="6">
    <location>
        <begin position="358"/>
        <end position="378"/>
    </location>
</feature>
<dbReference type="GO" id="GO:0022857">
    <property type="term" value="F:transmembrane transporter activity"/>
    <property type="evidence" value="ECO:0007669"/>
    <property type="project" value="InterPro"/>
</dbReference>
<gene>
    <name evidence="8" type="ORF">SAMN04488502_10190</name>
</gene>
<keyword evidence="9" id="KW-1185">Reference proteome</keyword>